<dbReference type="WBParaSite" id="ACAC_0000149801-mRNA-1">
    <property type="protein sequence ID" value="ACAC_0000149801-mRNA-1"/>
    <property type="gene ID" value="ACAC_0000149801"/>
</dbReference>
<evidence type="ECO:0000313" key="4">
    <source>
        <dbReference type="WBParaSite" id="ACAC_0000149801-mRNA-1"/>
    </source>
</evidence>
<keyword evidence="2" id="KW-0732">Signal</keyword>
<feature type="region of interest" description="Disordered" evidence="1">
    <location>
        <begin position="297"/>
        <end position="326"/>
    </location>
</feature>
<sequence>MAVLILALLHYITIASSKSAFSFYGSSAYGAVHGDQPMDRHSVHTAIKSLSVEEDIELNVPHPINGDTIASSKDDTVKKVEERTLPILRADSEPLKPSDQQETTYIHEDTSDREMVPVRKILKEADVLNVNHNERNILEQKVVFRNTFTHVEVVPTDTAPAIIATTAASPPIASLRAMTTSTSNSEVSKTTLELTEQEVTEIQTEGKSLGGRQDLGINSEMPSTETFVINKEETKLAISSIDDLSQSSVLAPAIGEENLADSRHKLLEQKSSEDDDTDIFVDLDEKSDADIEFQDSEAIPSAVVRPSSTASTTPTCNTTIDESRVL</sequence>
<name>A0A0K0CVU6_ANGCA</name>
<keyword evidence="3" id="KW-1185">Reference proteome</keyword>
<dbReference type="Proteomes" id="UP000035642">
    <property type="component" value="Unassembled WGS sequence"/>
</dbReference>
<dbReference type="AlphaFoldDB" id="A0A0K0CVU6"/>
<reference evidence="4" key="2">
    <citation type="submission" date="2017-02" db="UniProtKB">
        <authorList>
            <consortium name="WormBaseParasite"/>
        </authorList>
    </citation>
    <scope>IDENTIFICATION</scope>
</reference>
<organism evidence="3 4">
    <name type="scientific">Angiostrongylus cantonensis</name>
    <name type="common">Rat lungworm</name>
    <dbReference type="NCBI Taxonomy" id="6313"/>
    <lineage>
        <taxon>Eukaryota</taxon>
        <taxon>Metazoa</taxon>
        <taxon>Ecdysozoa</taxon>
        <taxon>Nematoda</taxon>
        <taxon>Chromadorea</taxon>
        <taxon>Rhabditida</taxon>
        <taxon>Rhabditina</taxon>
        <taxon>Rhabditomorpha</taxon>
        <taxon>Strongyloidea</taxon>
        <taxon>Metastrongylidae</taxon>
        <taxon>Angiostrongylus</taxon>
    </lineage>
</organism>
<feature type="signal peptide" evidence="2">
    <location>
        <begin position="1"/>
        <end position="17"/>
    </location>
</feature>
<evidence type="ECO:0000313" key="3">
    <source>
        <dbReference type="Proteomes" id="UP000035642"/>
    </source>
</evidence>
<evidence type="ECO:0000256" key="1">
    <source>
        <dbReference type="SAM" id="MobiDB-lite"/>
    </source>
</evidence>
<feature type="compositionally biased region" description="Low complexity" evidence="1">
    <location>
        <begin position="300"/>
        <end position="315"/>
    </location>
</feature>
<evidence type="ECO:0000256" key="2">
    <source>
        <dbReference type="SAM" id="SignalP"/>
    </source>
</evidence>
<feature type="chain" id="PRO_5005326564" evidence="2">
    <location>
        <begin position="18"/>
        <end position="326"/>
    </location>
</feature>
<accession>A0A0K0CVU6</accession>
<protein>
    <submittedName>
        <fullName evidence="4">Secreted protein</fullName>
    </submittedName>
</protein>
<proteinExistence type="predicted"/>
<reference evidence="3" key="1">
    <citation type="submission" date="2012-09" db="EMBL/GenBank/DDBJ databases">
        <authorList>
            <person name="Martin A.A."/>
        </authorList>
    </citation>
    <scope>NUCLEOTIDE SEQUENCE</scope>
</reference>